<reference evidence="6 7" key="1">
    <citation type="submission" date="2021-06" db="EMBL/GenBank/DDBJ databases">
        <authorList>
            <person name="Palmer J.M."/>
        </authorList>
    </citation>
    <scope>NUCLEOTIDE SEQUENCE [LARGE SCALE GENOMIC DNA]</scope>
    <source>
        <strain evidence="6 7">CL_MEX2019</strain>
        <tissue evidence="6">Muscle</tissue>
    </source>
</reference>
<dbReference type="EMBL" id="JAHUTJ010046771">
    <property type="protein sequence ID" value="MED6282468.1"/>
    <property type="molecule type" value="Genomic_DNA"/>
</dbReference>
<evidence type="ECO:0000313" key="7">
    <source>
        <dbReference type="Proteomes" id="UP001352852"/>
    </source>
</evidence>
<evidence type="ECO:0000256" key="4">
    <source>
        <dbReference type="ARBA" id="ARBA00023004"/>
    </source>
</evidence>
<accession>A0ABU7E5C9</accession>
<keyword evidence="4" id="KW-0408">Iron</keyword>
<dbReference type="Pfam" id="PF03055">
    <property type="entry name" value="RPE65"/>
    <property type="match status" value="1"/>
</dbReference>
<proteinExistence type="inferred from homology"/>
<dbReference type="Proteomes" id="UP001352852">
    <property type="component" value="Unassembled WGS sequence"/>
</dbReference>
<evidence type="ECO:0000313" key="6">
    <source>
        <dbReference type="EMBL" id="MED6282468.1"/>
    </source>
</evidence>
<dbReference type="PANTHER" id="PTHR10543">
    <property type="entry name" value="BETA-CAROTENE DIOXYGENASE"/>
    <property type="match status" value="1"/>
</dbReference>
<name>A0ABU7E5C9_9TELE</name>
<evidence type="ECO:0000256" key="2">
    <source>
        <dbReference type="ARBA" id="ARBA00006787"/>
    </source>
</evidence>
<evidence type="ECO:0000256" key="1">
    <source>
        <dbReference type="ARBA" id="ARBA00001954"/>
    </source>
</evidence>
<evidence type="ECO:0000256" key="3">
    <source>
        <dbReference type="ARBA" id="ARBA00022723"/>
    </source>
</evidence>
<dbReference type="InterPro" id="IPR004294">
    <property type="entry name" value="Carotenoid_Oase"/>
</dbReference>
<gene>
    <name evidence="6" type="ORF">CHARACLAT_032437</name>
</gene>
<organism evidence="6 7">
    <name type="scientific">Characodon lateralis</name>
    <dbReference type="NCBI Taxonomy" id="208331"/>
    <lineage>
        <taxon>Eukaryota</taxon>
        <taxon>Metazoa</taxon>
        <taxon>Chordata</taxon>
        <taxon>Craniata</taxon>
        <taxon>Vertebrata</taxon>
        <taxon>Euteleostomi</taxon>
        <taxon>Actinopterygii</taxon>
        <taxon>Neopterygii</taxon>
        <taxon>Teleostei</taxon>
        <taxon>Neoteleostei</taxon>
        <taxon>Acanthomorphata</taxon>
        <taxon>Ovalentaria</taxon>
        <taxon>Atherinomorphae</taxon>
        <taxon>Cyprinodontiformes</taxon>
        <taxon>Goodeidae</taxon>
        <taxon>Characodon</taxon>
    </lineage>
</organism>
<keyword evidence="3" id="KW-0479">Metal-binding</keyword>
<comment type="cofactor">
    <cofactor evidence="1">
        <name>Fe(2+)</name>
        <dbReference type="ChEBI" id="CHEBI:29033"/>
    </cofactor>
</comment>
<evidence type="ECO:0000256" key="5">
    <source>
        <dbReference type="RuleBase" id="RU003799"/>
    </source>
</evidence>
<feature type="non-terminal residue" evidence="6">
    <location>
        <position position="1"/>
    </location>
</feature>
<comment type="caution">
    <text evidence="6">The sequence shown here is derived from an EMBL/GenBank/DDBJ whole genome shotgun (WGS) entry which is preliminary data.</text>
</comment>
<protein>
    <submittedName>
        <fullName evidence="6">Uncharacterized protein</fullName>
    </submittedName>
</protein>
<dbReference type="PANTHER" id="PTHR10543:SF86">
    <property type="entry name" value="BETA,BETA-CAROTENE 15,15'-MONOOXYGENASE"/>
    <property type="match status" value="1"/>
</dbReference>
<comment type="similarity">
    <text evidence="2 5">Belongs to the carotenoid oxygenase family.</text>
</comment>
<keyword evidence="7" id="KW-1185">Reference proteome</keyword>
<sequence>KDSKKPALRKVQQICSVPFRSTLYPSYFHSFGMTKNYFVFVEQPFKLDIVKLATAYFRGVNWGSCLKFDEKDSTFFQVINIKTGKATSVCYHADALVVFHHINAYEDDGHLVFDIIAYKDANLYDMFYLHNMTKETDNFIKANKDFSPPVCQRYVLPLNIQKDSPKGTNLVTLTDTTAQAVMQEDSSIYCKPDTIFEGMELPGINYNFNARKHRYFYGSRLEWSPHPNKIAKVDIVNKTHIEWEQKNCYPSEPVFVASPEAVEEDDGVILSSIISSDPSISPFLLILNAKTFEEIARASIPVPVHMDLHGLFIPGMVK</sequence>